<proteinExistence type="predicted"/>
<keyword evidence="1" id="KW-1133">Transmembrane helix</keyword>
<organism evidence="2 3">
    <name type="scientific">Streptococcus mutans SM6</name>
    <dbReference type="NCBI Taxonomy" id="857119"/>
    <lineage>
        <taxon>Bacteria</taxon>
        <taxon>Bacillati</taxon>
        <taxon>Bacillota</taxon>
        <taxon>Bacilli</taxon>
        <taxon>Lactobacillales</taxon>
        <taxon>Streptococcaceae</taxon>
        <taxon>Streptococcus</taxon>
    </lineage>
</organism>
<accession>A0A829BMD4</accession>
<name>A0A829BMD4_STRMG</name>
<reference evidence="2 3" key="1">
    <citation type="journal article" date="2013" name="Mol. Biol. Evol.">
        <title>Evolutionary and population genomics of the cavity causing bacteria Streptococcus mutans.</title>
        <authorList>
            <person name="Cornejo O.E."/>
            <person name="Lefebure T."/>
            <person name="Pavinski Bitar P.D."/>
            <person name="Lang P."/>
            <person name="Richards V.P."/>
            <person name="Eilertson K."/>
            <person name="Do T."/>
            <person name="Beighton D."/>
            <person name="Zeng L."/>
            <person name="Ahn S.J."/>
            <person name="Burne R.A."/>
            <person name="Siepel A."/>
            <person name="Bustamante C.D."/>
            <person name="Stanhope M.J."/>
        </authorList>
    </citation>
    <scope>NUCLEOTIDE SEQUENCE [LARGE SCALE GENOMIC DNA]</scope>
    <source>
        <strain evidence="2 3">SM6</strain>
    </source>
</reference>
<dbReference type="AlphaFoldDB" id="A0A829BMD4"/>
<evidence type="ECO:0000313" key="3">
    <source>
        <dbReference type="Proteomes" id="UP000011676"/>
    </source>
</evidence>
<keyword evidence="1" id="KW-0472">Membrane</keyword>
<gene>
    <name evidence="2" type="ORF">SMU82_08625</name>
</gene>
<dbReference type="EMBL" id="AHSR01000042">
    <property type="protein sequence ID" value="EMC22415.1"/>
    <property type="molecule type" value="Genomic_DNA"/>
</dbReference>
<dbReference type="Proteomes" id="UP000011676">
    <property type="component" value="Unassembled WGS sequence"/>
</dbReference>
<protein>
    <submittedName>
        <fullName evidence="2">Uncharacterized protein</fullName>
    </submittedName>
</protein>
<comment type="caution">
    <text evidence="2">The sequence shown here is derived from an EMBL/GenBank/DDBJ whole genome shotgun (WGS) entry which is preliminary data.</text>
</comment>
<evidence type="ECO:0000256" key="1">
    <source>
        <dbReference type="SAM" id="Phobius"/>
    </source>
</evidence>
<sequence length="55" mass="6259">MTEKTNQKRILKLLVMLLASMALAWLLWPISKILAGFVFILIMASASFQFSSEKQ</sequence>
<feature type="transmembrane region" description="Helical" evidence="1">
    <location>
        <begin position="10"/>
        <end position="28"/>
    </location>
</feature>
<evidence type="ECO:0000313" key="2">
    <source>
        <dbReference type="EMBL" id="EMC22415.1"/>
    </source>
</evidence>
<keyword evidence="1" id="KW-0812">Transmembrane</keyword>